<feature type="DNA-binding region" description="H-T-H motif" evidence="2">
    <location>
        <begin position="39"/>
        <end position="58"/>
    </location>
</feature>
<dbReference type="AlphaFoldDB" id="A0A4R9AQ57"/>
<dbReference type="Gene3D" id="1.10.10.60">
    <property type="entry name" value="Homeodomain-like"/>
    <property type="match status" value="1"/>
</dbReference>
<protein>
    <submittedName>
        <fullName evidence="4">TetR family transcriptional regulator</fullName>
    </submittedName>
</protein>
<evidence type="ECO:0000256" key="2">
    <source>
        <dbReference type="PROSITE-ProRule" id="PRU00335"/>
    </source>
</evidence>
<dbReference type="InterPro" id="IPR001647">
    <property type="entry name" value="HTH_TetR"/>
</dbReference>
<sequence length="60" mass="6865">MSIETEAPGLRERKRLATRRAIQHAVLTLARERGIDHVTVEDVSRIANMSPRTVFNYFPS</sequence>
<dbReference type="EMBL" id="SOHK01000009">
    <property type="protein sequence ID" value="TFD66724.1"/>
    <property type="molecule type" value="Genomic_DNA"/>
</dbReference>
<comment type="caution">
    <text evidence="4">The sequence shown here is derived from an EMBL/GenBank/DDBJ whole genome shotgun (WGS) entry which is preliminary data.</text>
</comment>
<feature type="domain" description="HTH tetR-type" evidence="3">
    <location>
        <begin position="16"/>
        <end position="60"/>
    </location>
</feature>
<proteinExistence type="predicted"/>
<evidence type="ECO:0000313" key="5">
    <source>
        <dbReference type="Proteomes" id="UP000298154"/>
    </source>
</evidence>
<evidence type="ECO:0000259" key="3">
    <source>
        <dbReference type="PROSITE" id="PS50977"/>
    </source>
</evidence>
<name>A0A4R9AQ57_9MICO</name>
<gene>
    <name evidence="4" type="ORF">E3T47_05980</name>
</gene>
<evidence type="ECO:0000256" key="1">
    <source>
        <dbReference type="ARBA" id="ARBA00023125"/>
    </source>
</evidence>
<dbReference type="PROSITE" id="PS50977">
    <property type="entry name" value="HTH_TETR_2"/>
    <property type="match status" value="1"/>
</dbReference>
<organism evidence="4 5">
    <name type="scientific">Cryobacterium ruanii</name>
    <dbReference type="NCBI Taxonomy" id="1259197"/>
    <lineage>
        <taxon>Bacteria</taxon>
        <taxon>Bacillati</taxon>
        <taxon>Actinomycetota</taxon>
        <taxon>Actinomycetes</taxon>
        <taxon>Micrococcales</taxon>
        <taxon>Microbacteriaceae</taxon>
        <taxon>Cryobacterium</taxon>
    </lineage>
</organism>
<keyword evidence="1 2" id="KW-0238">DNA-binding</keyword>
<evidence type="ECO:0000313" key="4">
    <source>
        <dbReference type="EMBL" id="TFD66724.1"/>
    </source>
</evidence>
<dbReference type="SUPFAM" id="SSF46689">
    <property type="entry name" value="Homeodomain-like"/>
    <property type="match status" value="1"/>
</dbReference>
<keyword evidence="5" id="KW-1185">Reference proteome</keyword>
<dbReference type="OrthoDB" id="8688418at2"/>
<reference evidence="4 5" key="1">
    <citation type="submission" date="2019-03" db="EMBL/GenBank/DDBJ databases">
        <title>Genomics of glacier-inhabiting Cryobacterium strains.</title>
        <authorList>
            <person name="Liu Q."/>
            <person name="Xin Y.-H."/>
        </authorList>
    </citation>
    <scope>NUCLEOTIDE SEQUENCE [LARGE SCALE GENOMIC DNA]</scope>
    <source>
        <strain evidence="4 5">Sr36</strain>
    </source>
</reference>
<dbReference type="InterPro" id="IPR009057">
    <property type="entry name" value="Homeodomain-like_sf"/>
</dbReference>
<dbReference type="Pfam" id="PF00440">
    <property type="entry name" value="TetR_N"/>
    <property type="match status" value="1"/>
</dbReference>
<dbReference type="Proteomes" id="UP000298154">
    <property type="component" value="Unassembled WGS sequence"/>
</dbReference>
<dbReference type="RefSeq" id="WP_134555235.1">
    <property type="nucleotide sequence ID" value="NZ_SOHK01000009.1"/>
</dbReference>
<dbReference type="GO" id="GO:0003677">
    <property type="term" value="F:DNA binding"/>
    <property type="evidence" value="ECO:0007669"/>
    <property type="project" value="UniProtKB-UniRule"/>
</dbReference>
<accession>A0A4R9AQ57</accession>